<reference evidence="2 3" key="1">
    <citation type="submission" date="2018-04" db="EMBL/GenBank/DDBJ databases">
        <authorList>
            <person name="Zhang X."/>
            <person name="Yuan J."/>
            <person name="Li F."/>
            <person name="Xiang J."/>
        </authorList>
    </citation>
    <scope>NUCLEOTIDE SEQUENCE [LARGE SCALE GENOMIC DNA]</scope>
    <source>
        <tissue evidence="2">Muscle</tissue>
    </source>
</reference>
<evidence type="ECO:0000313" key="3">
    <source>
        <dbReference type="Proteomes" id="UP000283509"/>
    </source>
</evidence>
<dbReference type="GO" id="GO:0005319">
    <property type="term" value="F:lipid transporter activity"/>
    <property type="evidence" value="ECO:0007669"/>
    <property type="project" value="InterPro"/>
</dbReference>
<dbReference type="Proteomes" id="UP000283509">
    <property type="component" value="Unassembled WGS sequence"/>
</dbReference>
<name>A0A423U7N3_PENVA</name>
<feature type="domain" description="Vitellinogen open beta-sheet" evidence="1">
    <location>
        <begin position="1"/>
        <end position="238"/>
    </location>
</feature>
<dbReference type="Pfam" id="PF09172">
    <property type="entry name" value="Vit_open_b-sht"/>
    <property type="match status" value="1"/>
</dbReference>
<dbReference type="SMART" id="SM01169">
    <property type="entry name" value="DUF1943"/>
    <property type="match status" value="1"/>
</dbReference>
<keyword evidence="3" id="KW-1185">Reference proteome</keyword>
<evidence type="ECO:0000259" key="1">
    <source>
        <dbReference type="SMART" id="SM01169"/>
    </source>
</evidence>
<evidence type="ECO:0000313" key="2">
    <source>
        <dbReference type="EMBL" id="ROT84661.1"/>
    </source>
</evidence>
<proteinExistence type="predicted"/>
<reference evidence="2 3" key="2">
    <citation type="submission" date="2019-01" db="EMBL/GenBank/DDBJ databases">
        <title>The decoding of complex shrimp genome reveals the adaptation for benthos swimmer, frequently molting mechanism and breeding impact on genome.</title>
        <authorList>
            <person name="Sun Y."/>
            <person name="Gao Y."/>
            <person name="Yu Y."/>
        </authorList>
    </citation>
    <scope>NUCLEOTIDE SEQUENCE [LARGE SCALE GENOMIC DNA]</scope>
    <source>
        <tissue evidence="2">Muscle</tissue>
    </source>
</reference>
<gene>
    <name evidence="2" type="ORF">C7M84_022147</name>
</gene>
<dbReference type="PANTHER" id="PTHR23345">
    <property type="entry name" value="VITELLOGENIN-RELATED"/>
    <property type="match status" value="1"/>
</dbReference>
<dbReference type="InterPro" id="IPR015255">
    <property type="entry name" value="Vitellinogen_open_b-sht"/>
</dbReference>
<dbReference type="InterPro" id="IPR050733">
    <property type="entry name" value="Vitellogenin/Apolipophorin"/>
</dbReference>
<dbReference type="EMBL" id="QCYY01000515">
    <property type="protein sequence ID" value="ROT84661.1"/>
    <property type="molecule type" value="Genomic_DNA"/>
</dbReference>
<comment type="caution">
    <text evidence="2">The sequence shown here is derived from an EMBL/GenBank/DDBJ whole genome shotgun (WGS) entry which is preliminary data.</text>
</comment>
<protein>
    <submittedName>
        <fullName evidence="2">Vitellogenin</fullName>
    </submittedName>
</protein>
<dbReference type="OrthoDB" id="6484170at2759"/>
<accession>A0A423U7N3</accession>
<organism evidence="2 3">
    <name type="scientific">Penaeus vannamei</name>
    <name type="common">Whiteleg shrimp</name>
    <name type="synonym">Litopenaeus vannamei</name>
    <dbReference type="NCBI Taxonomy" id="6689"/>
    <lineage>
        <taxon>Eukaryota</taxon>
        <taxon>Metazoa</taxon>
        <taxon>Ecdysozoa</taxon>
        <taxon>Arthropoda</taxon>
        <taxon>Crustacea</taxon>
        <taxon>Multicrustacea</taxon>
        <taxon>Malacostraca</taxon>
        <taxon>Eumalacostraca</taxon>
        <taxon>Eucarida</taxon>
        <taxon>Decapoda</taxon>
        <taxon>Dendrobranchiata</taxon>
        <taxon>Penaeoidea</taxon>
        <taxon>Penaeidae</taxon>
        <taxon>Penaeus</taxon>
    </lineage>
</organism>
<dbReference type="AlphaFoldDB" id="A0A423U7N3"/>
<dbReference type="InterPro" id="IPR015819">
    <property type="entry name" value="Lipid_transp_b-sht_shell"/>
</dbReference>
<dbReference type="SUPFAM" id="SSF56968">
    <property type="entry name" value="Lipovitellin-phosvitin complex, beta-sheet shell regions"/>
    <property type="match status" value="1"/>
</dbReference>
<dbReference type="PANTHER" id="PTHR23345:SF15">
    <property type="entry name" value="VITELLOGENIN 1-RELATED"/>
    <property type="match status" value="1"/>
</dbReference>
<dbReference type="STRING" id="6689.A0A423U7N3"/>
<sequence length="442" mass="48530">MDIAEIGARFEGVDSIIEELLGPQGYLRKATFGKIMEDITGFAGEKGLKIMEHFKHTMRTRRSIDASVISDFFGKLYDVAQSLKGVTADTLIETFFSFFENSLEHMKDLNLNTARTAQLSMDYSLPTIQGTPLKLNLAATAVAGLKMEGNVNIGQILSDLGNSHTGIKVFPGLSVQATGFVGFECRFTKVGIEMQNTISSATGAAINIRTTENKKIELELEIPDKMELLNIKAETYLVKARGKKMTKISPSSMRDVRIERKSCIAALEPVFGLKVCYDMNFPDVFRANALPLGEPAIAKLYVEKADPSMRGHRGPTPGLAVLVDGDVLLLDGCGDTVGTVSVTSLLTAALMAAVVAAAPETQYGYQAPKCQPEIQYVTRTEYVTTTHYQTHTQYQTQYQPRFVTQTQMVPEYNRQCLSTSTRTQYQTQHVTVTKPCPSSGGK</sequence>
<dbReference type="Gene3D" id="2.20.80.10">
    <property type="entry name" value="Lipovitellin-phosvitin complex, chain A, domain 4"/>
    <property type="match status" value="1"/>
</dbReference>